<dbReference type="EMBL" id="BEZZ01154093">
    <property type="protein sequence ID" value="GCC45201.1"/>
    <property type="molecule type" value="Genomic_DNA"/>
</dbReference>
<dbReference type="AlphaFoldDB" id="A0A401TRA6"/>
<dbReference type="Proteomes" id="UP000287033">
    <property type="component" value="Unassembled WGS sequence"/>
</dbReference>
<comment type="caution">
    <text evidence="1">The sequence shown here is derived from an EMBL/GenBank/DDBJ whole genome shotgun (WGS) entry which is preliminary data.</text>
</comment>
<gene>
    <name evidence="1" type="ORF">chiPu_0029330</name>
</gene>
<name>A0A401TRA6_CHIPU</name>
<evidence type="ECO:0000313" key="2">
    <source>
        <dbReference type="Proteomes" id="UP000287033"/>
    </source>
</evidence>
<proteinExistence type="predicted"/>
<organism evidence="1 2">
    <name type="scientific">Chiloscyllium punctatum</name>
    <name type="common">Brownbanded bambooshark</name>
    <name type="synonym">Hemiscyllium punctatum</name>
    <dbReference type="NCBI Taxonomy" id="137246"/>
    <lineage>
        <taxon>Eukaryota</taxon>
        <taxon>Metazoa</taxon>
        <taxon>Chordata</taxon>
        <taxon>Craniata</taxon>
        <taxon>Vertebrata</taxon>
        <taxon>Chondrichthyes</taxon>
        <taxon>Elasmobranchii</taxon>
        <taxon>Galeomorphii</taxon>
        <taxon>Galeoidea</taxon>
        <taxon>Orectolobiformes</taxon>
        <taxon>Hemiscylliidae</taxon>
        <taxon>Chiloscyllium</taxon>
    </lineage>
</organism>
<sequence>MVYGGGAVARVCGRGLGWVPWLGSVGGALAGCRGSSLWAGPWPRGGGSGLWVGLCPGGAGPFRLFKRAAGGPLQIEDGGYVQVYSETER</sequence>
<accession>A0A401TRA6</accession>
<reference evidence="1 2" key="1">
    <citation type="journal article" date="2018" name="Nat. Ecol. Evol.">
        <title>Shark genomes provide insights into elasmobranch evolution and the origin of vertebrates.</title>
        <authorList>
            <person name="Hara Y"/>
            <person name="Yamaguchi K"/>
            <person name="Onimaru K"/>
            <person name="Kadota M"/>
            <person name="Koyanagi M"/>
            <person name="Keeley SD"/>
            <person name="Tatsumi K"/>
            <person name="Tanaka K"/>
            <person name="Motone F"/>
            <person name="Kageyama Y"/>
            <person name="Nozu R"/>
            <person name="Adachi N"/>
            <person name="Nishimura O"/>
            <person name="Nakagawa R"/>
            <person name="Tanegashima C"/>
            <person name="Kiyatake I"/>
            <person name="Matsumoto R"/>
            <person name="Murakumo K"/>
            <person name="Nishida K"/>
            <person name="Terakita A"/>
            <person name="Kuratani S"/>
            <person name="Sato K"/>
            <person name="Hyodo S Kuraku.S."/>
        </authorList>
    </citation>
    <scope>NUCLEOTIDE SEQUENCE [LARGE SCALE GENOMIC DNA]</scope>
</reference>
<evidence type="ECO:0000313" key="1">
    <source>
        <dbReference type="EMBL" id="GCC45201.1"/>
    </source>
</evidence>
<protein>
    <submittedName>
        <fullName evidence="1">Uncharacterized protein</fullName>
    </submittedName>
</protein>
<keyword evidence="2" id="KW-1185">Reference proteome</keyword>